<sequence length="47" mass="4358">MRTGLPGPGVRGVGGRTGLIGRMGRGGVGGLVGRGGLGFGGSVSGYG</sequence>
<dbReference type="Proteomes" id="UP000530514">
    <property type="component" value="Unassembled WGS sequence"/>
</dbReference>
<dbReference type="RefSeq" id="WP_160173876.1">
    <property type="nucleotide sequence ID" value="NZ_JACEIP010000018.1"/>
</dbReference>
<dbReference type="EMBL" id="JACEIP010000018">
    <property type="protein sequence ID" value="MBA4543593.1"/>
    <property type="molecule type" value="Genomic_DNA"/>
</dbReference>
<evidence type="ECO:0000313" key="1">
    <source>
        <dbReference type="EMBL" id="MBA4543593.1"/>
    </source>
</evidence>
<keyword evidence="2" id="KW-1185">Reference proteome</keyword>
<proteinExistence type="predicted"/>
<accession>A0A7W1XBN4</accession>
<protein>
    <submittedName>
        <fullName evidence="1">Uncharacterized protein</fullName>
    </submittedName>
</protein>
<name>A0A7W1XBN4_9BACL</name>
<dbReference type="AlphaFoldDB" id="A0A7W1XBN4"/>
<organism evidence="1 2">
    <name type="scientific">Thermoactinomyces daqus</name>
    <dbReference type="NCBI Taxonomy" id="1329516"/>
    <lineage>
        <taxon>Bacteria</taxon>
        <taxon>Bacillati</taxon>
        <taxon>Bacillota</taxon>
        <taxon>Bacilli</taxon>
        <taxon>Bacillales</taxon>
        <taxon>Thermoactinomycetaceae</taxon>
        <taxon>Thermoactinomyces</taxon>
    </lineage>
</organism>
<reference evidence="1 2" key="1">
    <citation type="submission" date="2020-07" db="EMBL/GenBank/DDBJ databases">
        <authorList>
            <person name="Feng H."/>
        </authorList>
    </citation>
    <scope>NUCLEOTIDE SEQUENCE [LARGE SCALE GENOMIC DNA]</scope>
    <source>
        <strain evidence="2">s-11</strain>
    </source>
</reference>
<gene>
    <name evidence="1" type="ORF">H1164_11895</name>
</gene>
<comment type="caution">
    <text evidence="1">The sequence shown here is derived from an EMBL/GenBank/DDBJ whole genome shotgun (WGS) entry which is preliminary data.</text>
</comment>
<evidence type="ECO:0000313" key="2">
    <source>
        <dbReference type="Proteomes" id="UP000530514"/>
    </source>
</evidence>